<keyword evidence="2" id="KW-1185">Reference proteome</keyword>
<evidence type="ECO:0000313" key="1">
    <source>
        <dbReference type="EMBL" id="TCM77799.1"/>
    </source>
</evidence>
<sequence>MLVILTEEESMEITLRDILPRLGVVEFQIITFQGVGDLEASLTAKIKAWRDPSARFLVIRDNDNGDCGTRKQRLLKKIAAAGGARPAKIRLVMQELEAWFLADPEALENAGYLKPGSRPALLRDPESHARPVDALRKLDPAYQKGLGARRIAPHLNPDRNTAASFHATIQAIRDLTAA</sequence>
<dbReference type="InterPro" id="IPR025455">
    <property type="entry name" value="DUF4276"/>
</dbReference>
<organism evidence="1 2">
    <name type="scientific">Rhodovulum steppense</name>
    <dbReference type="NCBI Taxonomy" id="540251"/>
    <lineage>
        <taxon>Bacteria</taxon>
        <taxon>Pseudomonadati</taxon>
        <taxon>Pseudomonadota</taxon>
        <taxon>Alphaproteobacteria</taxon>
        <taxon>Rhodobacterales</taxon>
        <taxon>Paracoccaceae</taxon>
        <taxon>Rhodovulum</taxon>
    </lineage>
</organism>
<gene>
    <name evidence="1" type="ORF">EV216_1288</name>
</gene>
<dbReference type="Pfam" id="PF14103">
    <property type="entry name" value="DUF4276"/>
    <property type="match status" value="1"/>
</dbReference>
<reference evidence="1 2" key="1">
    <citation type="submission" date="2019-03" db="EMBL/GenBank/DDBJ databases">
        <title>Genomic Encyclopedia of Type Strains, Phase IV (KMG-IV): sequencing the most valuable type-strain genomes for metagenomic binning, comparative biology and taxonomic classification.</title>
        <authorList>
            <person name="Goeker M."/>
        </authorList>
    </citation>
    <scope>NUCLEOTIDE SEQUENCE [LARGE SCALE GENOMIC DNA]</scope>
    <source>
        <strain evidence="1 2">DSM 21153</strain>
    </source>
</reference>
<comment type="caution">
    <text evidence="1">The sequence shown here is derived from an EMBL/GenBank/DDBJ whole genome shotgun (WGS) entry which is preliminary data.</text>
</comment>
<evidence type="ECO:0000313" key="2">
    <source>
        <dbReference type="Proteomes" id="UP000295277"/>
    </source>
</evidence>
<dbReference type="RefSeq" id="WP_165899285.1">
    <property type="nucleotide sequence ID" value="NZ_SLVM01000028.1"/>
</dbReference>
<dbReference type="AlphaFoldDB" id="A0A4V2R3M9"/>
<protein>
    <submittedName>
        <fullName evidence="1">Uncharacterized protein DUF4276</fullName>
    </submittedName>
</protein>
<accession>A0A4V2R3M9</accession>
<dbReference type="EMBL" id="SLVM01000028">
    <property type="protein sequence ID" value="TCM77799.1"/>
    <property type="molecule type" value="Genomic_DNA"/>
</dbReference>
<name>A0A4V2R3M9_9RHOB</name>
<proteinExistence type="predicted"/>
<dbReference type="Proteomes" id="UP000295277">
    <property type="component" value="Unassembled WGS sequence"/>
</dbReference>